<sequence>MDTNTTIMGSIEVDTTKDLDSLYCELEKQILTLIADDENEDRFVAVKQPTSRRVWIDRPKYILEQQNGSYFCWKYDFENISDSLPVWLMNSWRNKNQLGTGVFIPRTRIQNKPSKKMDRQRKKVR</sequence>
<dbReference type="PANTHER" id="PTHR34956:SF1">
    <property type="entry name" value="DUF4005 DOMAIN-CONTAINING PROTEIN"/>
    <property type="match status" value="1"/>
</dbReference>
<reference evidence="1 2" key="1">
    <citation type="submission" date="2019-05" db="EMBL/GenBank/DDBJ databases">
        <title>Mikania micrantha, genome provides insights into the molecular mechanism of rapid growth.</title>
        <authorList>
            <person name="Liu B."/>
        </authorList>
    </citation>
    <scope>NUCLEOTIDE SEQUENCE [LARGE SCALE GENOMIC DNA]</scope>
    <source>
        <strain evidence="1">NLD-2019</strain>
        <tissue evidence="1">Leaf</tissue>
    </source>
</reference>
<dbReference type="EMBL" id="SZYD01000010">
    <property type="protein sequence ID" value="KAD4983029.1"/>
    <property type="molecule type" value="Genomic_DNA"/>
</dbReference>
<evidence type="ECO:0000313" key="1">
    <source>
        <dbReference type="EMBL" id="KAD4983029.1"/>
    </source>
</evidence>
<dbReference type="OrthoDB" id="1649181at2759"/>
<accession>A0A5N6NPG3</accession>
<evidence type="ECO:0000313" key="2">
    <source>
        <dbReference type="Proteomes" id="UP000326396"/>
    </source>
</evidence>
<dbReference type="Proteomes" id="UP000326396">
    <property type="component" value="Linkage Group LG18"/>
</dbReference>
<gene>
    <name evidence="1" type="ORF">E3N88_19700</name>
</gene>
<organism evidence="1 2">
    <name type="scientific">Mikania micrantha</name>
    <name type="common">bitter vine</name>
    <dbReference type="NCBI Taxonomy" id="192012"/>
    <lineage>
        <taxon>Eukaryota</taxon>
        <taxon>Viridiplantae</taxon>
        <taxon>Streptophyta</taxon>
        <taxon>Embryophyta</taxon>
        <taxon>Tracheophyta</taxon>
        <taxon>Spermatophyta</taxon>
        <taxon>Magnoliopsida</taxon>
        <taxon>eudicotyledons</taxon>
        <taxon>Gunneridae</taxon>
        <taxon>Pentapetalae</taxon>
        <taxon>asterids</taxon>
        <taxon>campanulids</taxon>
        <taxon>Asterales</taxon>
        <taxon>Asteraceae</taxon>
        <taxon>Asteroideae</taxon>
        <taxon>Heliantheae alliance</taxon>
        <taxon>Eupatorieae</taxon>
        <taxon>Mikania</taxon>
    </lineage>
</organism>
<dbReference type="PANTHER" id="PTHR34956">
    <property type="entry name" value="OS05G0397300 PROTEIN"/>
    <property type="match status" value="1"/>
</dbReference>
<keyword evidence="2" id="KW-1185">Reference proteome</keyword>
<dbReference type="AlphaFoldDB" id="A0A5N6NPG3"/>
<comment type="caution">
    <text evidence="1">The sequence shown here is derived from an EMBL/GenBank/DDBJ whole genome shotgun (WGS) entry which is preliminary data.</text>
</comment>
<protein>
    <submittedName>
        <fullName evidence="1">Uncharacterized protein</fullName>
    </submittedName>
</protein>
<proteinExistence type="predicted"/>
<name>A0A5N6NPG3_9ASTR</name>